<dbReference type="Gene3D" id="2.60.120.10">
    <property type="entry name" value="Jelly Rolls"/>
    <property type="match status" value="1"/>
</dbReference>
<dbReference type="OrthoDB" id="9797047at2"/>
<feature type="domain" description="Cupin type-2" evidence="2">
    <location>
        <begin position="36"/>
        <end position="103"/>
    </location>
</feature>
<evidence type="ECO:0000259" key="2">
    <source>
        <dbReference type="Pfam" id="PF07883"/>
    </source>
</evidence>
<sequence>MKIIQKEHASGGKGYITVKQLLDAKQLNEKCGLYAEVTITPGNSLGYHEHHGESETYYILQGEGVYDDNGITRTVTAGDVTFTSHGMGHGIENKGTKDLVFMALIIFD</sequence>
<dbReference type="PANTHER" id="PTHR35848:SF6">
    <property type="entry name" value="CUPIN TYPE-2 DOMAIN-CONTAINING PROTEIN"/>
    <property type="match status" value="1"/>
</dbReference>
<dbReference type="STRING" id="349095.SAMN05660299_02287"/>
<keyword evidence="4" id="KW-1185">Reference proteome</keyword>
<reference evidence="3 4" key="1">
    <citation type="submission" date="2016-10" db="EMBL/GenBank/DDBJ databases">
        <authorList>
            <person name="de Groot N.N."/>
        </authorList>
    </citation>
    <scope>NUCLEOTIDE SEQUENCE [LARGE SCALE GENOMIC DNA]</scope>
    <source>
        <strain evidence="3 4">DSM 16981</strain>
    </source>
</reference>
<dbReference type="AlphaFoldDB" id="A0A1G9ZC59"/>
<organism evidence="3 4">
    <name type="scientific">Megasphaera paucivorans</name>
    <dbReference type="NCBI Taxonomy" id="349095"/>
    <lineage>
        <taxon>Bacteria</taxon>
        <taxon>Bacillati</taxon>
        <taxon>Bacillota</taxon>
        <taxon>Negativicutes</taxon>
        <taxon>Veillonellales</taxon>
        <taxon>Veillonellaceae</taxon>
        <taxon>Megasphaera</taxon>
    </lineage>
</organism>
<dbReference type="InterPro" id="IPR014710">
    <property type="entry name" value="RmlC-like_jellyroll"/>
</dbReference>
<proteinExistence type="predicted"/>
<dbReference type="GO" id="GO:0046872">
    <property type="term" value="F:metal ion binding"/>
    <property type="evidence" value="ECO:0007669"/>
    <property type="project" value="UniProtKB-KW"/>
</dbReference>
<evidence type="ECO:0000313" key="3">
    <source>
        <dbReference type="EMBL" id="SDN18958.1"/>
    </source>
</evidence>
<dbReference type="Pfam" id="PF07883">
    <property type="entry name" value="Cupin_2"/>
    <property type="match status" value="1"/>
</dbReference>
<name>A0A1G9ZC59_9FIRM</name>
<dbReference type="PANTHER" id="PTHR35848">
    <property type="entry name" value="OXALATE-BINDING PROTEIN"/>
    <property type="match status" value="1"/>
</dbReference>
<dbReference type="InterPro" id="IPR051610">
    <property type="entry name" value="GPI/OXD"/>
</dbReference>
<dbReference type="CDD" id="cd02221">
    <property type="entry name" value="cupin_TM1287-like"/>
    <property type="match status" value="1"/>
</dbReference>
<dbReference type="EMBL" id="FNHQ01000029">
    <property type="protein sequence ID" value="SDN18958.1"/>
    <property type="molecule type" value="Genomic_DNA"/>
</dbReference>
<evidence type="ECO:0000313" key="4">
    <source>
        <dbReference type="Proteomes" id="UP000199309"/>
    </source>
</evidence>
<gene>
    <name evidence="3" type="ORF">SAMN05660299_02287</name>
</gene>
<dbReference type="InterPro" id="IPR013096">
    <property type="entry name" value="Cupin_2"/>
</dbReference>
<protein>
    <submittedName>
        <fullName evidence="3">Cupin domain-containing protein</fullName>
    </submittedName>
</protein>
<dbReference type="RefSeq" id="WP_091652034.1">
    <property type="nucleotide sequence ID" value="NZ_FNHQ01000029.1"/>
</dbReference>
<dbReference type="SUPFAM" id="SSF51182">
    <property type="entry name" value="RmlC-like cupins"/>
    <property type="match status" value="1"/>
</dbReference>
<accession>A0A1G9ZC59</accession>
<dbReference type="InterPro" id="IPR011051">
    <property type="entry name" value="RmlC_Cupin_sf"/>
</dbReference>
<keyword evidence="1" id="KW-0479">Metal-binding</keyword>
<dbReference type="Proteomes" id="UP000199309">
    <property type="component" value="Unassembled WGS sequence"/>
</dbReference>
<evidence type="ECO:0000256" key="1">
    <source>
        <dbReference type="ARBA" id="ARBA00022723"/>
    </source>
</evidence>